<proteinExistence type="predicted"/>
<evidence type="ECO:0000313" key="2">
    <source>
        <dbReference type="Proteomes" id="UP000594014"/>
    </source>
</evidence>
<name>A0ACD1AA83_9FIRM</name>
<protein>
    <submittedName>
        <fullName evidence="1">PAS domain S-box protein</fullName>
    </submittedName>
</protein>
<organism evidence="1 2">
    <name type="scientific">Anoxybacterium hadale</name>
    <dbReference type="NCBI Taxonomy" id="3408580"/>
    <lineage>
        <taxon>Bacteria</taxon>
        <taxon>Bacillati</taxon>
        <taxon>Bacillota</taxon>
        <taxon>Clostridia</taxon>
        <taxon>Peptostreptococcales</taxon>
        <taxon>Anaerovoracaceae</taxon>
        <taxon>Anoxybacterium</taxon>
    </lineage>
</organism>
<reference evidence="1" key="1">
    <citation type="submission" date="2019-08" db="EMBL/GenBank/DDBJ databases">
        <title>Genome sequence of Clostridiales bacterium MT110.</title>
        <authorList>
            <person name="Cao J."/>
        </authorList>
    </citation>
    <scope>NUCLEOTIDE SEQUENCE</scope>
    <source>
        <strain evidence="1">MT110</strain>
    </source>
</reference>
<evidence type="ECO:0000313" key="1">
    <source>
        <dbReference type="EMBL" id="QOX63318.1"/>
    </source>
</evidence>
<dbReference type="Proteomes" id="UP000594014">
    <property type="component" value="Chromosome"/>
</dbReference>
<gene>
    <name evidence="1" type="ORF">FRZ06_08130</name>
</gene>
<keyword evidence="2" id="KW-1185">Reference proteome</keyword>
<sequence>MYLPSLIFTFIILTLLMSFVYFYMFARSQERYIRYWGLCWVAYSLSLLLLILSINKNIPELLEIRKIFDLANILFLLFGAYAFMHTQIPTYWYRFSLYLTMWLLLGVYYDFDHLSIYLPMSMYQTIVTAMISFIVYKYWSIPPFEKGLSISVFILWGAGKAVLSIFETFYQDLSTLYLTEIIFSNILNFSIFIIYLQKTKDEVKMADRLYRIIAENATDVIFYYALKPQPVFTYVSPSVETLTGYTPEEFYQNPRFYFEIVSPDHFDEVRSIFDGSLSPNRENIFLINHKNDSVFWGEFNISVIRKEGIPIAVEGIIRDVTRMKNAEIQLKSAKQSRDLLLSYISHELKTPITAILGYINALNDGTISDPDEKTSAMEIISSKALLLEHLIADLFQLSKLESNQFSFNFMHLSALDFSRQMIEQHLLDMKSAEIKPLIHTDIPALQGKNIIADPKRIDQVFSNIIYNAIKYTKPKDKIKITFGTDPFARNYIVTITDSGAGIPKEDLPYIFDRFFKAHTPTRSGIQLGSGLGLTISKEIINAHKGSISVKSHPGKGSTFTFSIPLYYD</sequence>
<dbReference type="EMBL" id="CP042469">
    <property type="protein sequence ID" value="QOX63318.1"/>
    <property type="molecule type" value="Genomic_DNA"/>
</dbReference>
<accession>A0ACD1AA83</accession>